<accession>A0A8H3J7Z8</accession>
<comment type="caution">
    <text evidence="3">The sequence shown here is derived from an EMBL/GenBank/DDBJ whole genome shotgun (WGS) entry which is preliminary data.</text>
</comment>
<dbReference type="AlphaFoldDB" id="A0A8H3J7Z8"/>
<feature type="chain" id="PRO_5034694476" evidence="2">
    <location>
        <begin position="22"/>
        <end position="287"/>
    </location>
</feature>
<organism evidence="3 4">
    <name type="scientific">Imshaugia aleurites</name>
    <dbReference type="NCBI Taxonomy" id="172621"/>
    <lineage>
        <taxon>Eukaryota</taxon>
        <taxon>Fungi</taxon>
        <taxon>Dikarya</taxon>
        <taxon>Ascomycota</taxon>
        <taxon>Pezizomycotina</taxon>
        <taxon>Lecanoromycetes</taxon>
        <taxon>OSLEUM clade</taxon>
        <taxon>Lecanoromycetidae</taxon>
        <taxon>Lecanorales</taxon>
        <taxon>Lecanorineae</taxon>
        <taxon>Parmeliaceae</taxon>
        <taxon>Imshaugia</taxon>
    </lineage>
</organism>
<protein>
    <submittedName>
        <fullName evidence="3">Uncharacterized protein</fullName>
    </submittedName>
</protein>
<dbReference type="OrthoDB" id="5409538at2759"/>
<evidence type="ECO:0000256" key="1">
    <source>
        <dbReference type="SAM" id="MobiDB-lite"/>
    </source>
</evidence>
<dbReference type="EMBL" id="CAJPDT010000169">
    <property type="protein sequence ID" value="CAF9942128.1"/>
    <property type="molecule type" value="Genomic_DNA"/>
</dbReference>
<reference evidence="3" key="1">
    <citation type="submission" date="2021-03" db="EMBL/GenBank/DDBJ databases">
        <authorList>
            <person name="Tagirdzhanova G."/>
        </authorList>
    </citation>
    <scope>NUCLEOTIDE SEQUENCE</scope>
</reference>
<name>A0A8H3J7Z8_9LECA</name>
<feature type="region of interest" description="Disordered" evidence="1">
    <location>
        <begin position="26"/>
        <end position="63"/>
    </location>
</feature>
<sequence>MRSTLPLYILLLCLLPLQPSAAPGAGPTYFTKPENNAQTSPVASTSTSNSSGPNCTDLSSSTGATHPSCWDTLGMFEWMFNWSLSNKTCEQGEIWSTCFLRLAYGGARYECATLGSENCTAPELGGPVTDPRVFYGAFNIYAVNQYFSTWSTALYALKSQSAITSLADILGADGTPGLPRLTPSSLLAAVVSKYGLDSAVDETLVSILPSGSGVASLDTSATYYSTQLATLLGQVLQSLMGGTSMLLFLFLARGGEMMAYTGESLQRLEATLAGELVASVSELEEDP</sequence>
<evidence type="ECO:0000313" key="3">
    <source>
        <dbReference type="EMBL" id="CAF9942128.1"/>
    </source>
</evidence>
<keyword evidence="2" id="KW-0732">Signal</keyword>
<proteinExistence type="predicted"/>
<feature type="compositionally biased region" description="Polar residues" evidence="1">
    <location>
        <begin position="52"/>
        <end position="63"/>
    </location>
</feature>
<dbReference type="Proteomes" id="UP000664534">
    <property type="component" value="Unassembled WGS sequence"/>
</dbReference>
<evidence type="ECO:0000313" key="4">
    <source>
        <dbReference type="Proteomes" id="UP000664534"/>
    </source>
</evidence>
<evidence type="ECO:0000256" key="2">
    <source>
        <dbReference type="SAM" id="SignalP"/>
    </source>
</evidence>
<feature type="compositionally biased region" description="Low complexity" evidence="1">
    <location>
        <begin position="39"/>
        <end position="51"/>
    </location>
</feature>
<gene>
    <name evidence="3" type="ORF">IMSHALPRED_003218</name>
</gene>
<feature type="signal peptide" evidence="2">
    <location>
        <begin position="1"/>
        <end position="21"/>
    </location>
</feature>
<keyword evidence="4" id="KW-1185">Reference proteome</keyword>